<sequence length="129" mass="14659">MNATVVEVTALDWESVVEKGTRPAVVMFYSPGCPHCQTMEPYFRTFAERYGEVLLFARLNIEENRWIAERYGVQGAPTFKFFCSGRPFEELVGAVYPAMIEKRIEDLLAHGEECVRSSTAIDYEISGYA</sequence>
<protein>
    <submittedName>
        <fullName evidence="5">Thioredoxin domain-containing protein</fullName>
    </submittedName>
</protein>
<evidence type="ECO:0000256" key="2">
    <source>
        <dbReference type="ARBA" id="ARBA00022982"/>
    </source>
</evidence>
<name>A0A101GPX4_9EURY</name>
<dbReference type="PROSITE" id="PS51352">
    <property type="entry name" value="THIOREDOXIN_2"/>
    <property type="match status" value="1"/>
</dbReference>
<evidence type="ECO:0000313" key="6">
    <source>
        <dbReference type="EMBL" id="KUL01524.1"/>
    </source>
</evidence>
<reference evidence="5" key="1">
    <citation type="journal article" date="2015" name="MBio">
        <title>Genome-resolved metagenomic analysis reveals roles for candidate phyla and other microbial community members in biogeochemical transformations in oil reservoirs.</title>
        <authorList>
            <person name="Hu P."/>
            <person name="Tom L."/>
            <person name="Singh A."/>
            <person name="Thomas B.C."/>
            <person name="Baker B.J."/>
            <person name="Piceno Y.M."/>
            <person name="Andersen G.L."/>
            <person name="Banfield J.F."/>
        </authorList>
    </citation>
    <scope>NUCLEOTIDE SEQUENCE [LARGE SCALE GENOMIC DNA]</scope>
    <source>
        <strain evidence="5">62_101</strain>
        <strain evidence="6">63_41</strain>
    </source>
</reference>
<evidence type="ECO:0000256" key="3">
    <source>
        <dbReference type="ARBA" id="ARBA00023157"/>
    </source>
</evidence>
<dbReference type="Proteomes" id="UP000054598">
    <property type="component" value="Unassembled WGS sequence"/>
</dbReference>
<comment type="caution">
    <text evidence="5">The sequence shown here is derived from an EMBL/GenBank/DDBJ whole genome shotgun (WGS) entry which is preliminary data.</text>
</comment>
<keyword evidence="1" id="KW-0813">Transport</keyword>
<evidence type="ECO:0000313" key="8">
    <source>
        <dbReference type="Proteomes" id="UP000054598"/>
    </source>
</evidence>
<dbReference type="CDD" id="cd02947">
    <property type="entry name" value="TRX_family"/>
    <property type="match status" value="1"/>
</dbReference>
<dbReference type="PATRIC" id="fig|2198.3.peg.871"/>
<accession>A0A101GPX4</accession>
<dbReference type="PANTHER" id="PTHR45663">
    <property type="entry name" value="GEO12009P1"/>
    <property type="match status" value="1"/>
</dbReference>
<dbReference type="EMBL" id="LGGD01000066">
    <property type="protein sequence ID" value="KUK62402.1"/>
    <property type="molecule type" value="Genomic_DNA"/>
</dbReference>
<keyword evidence="2" id="KW-0249">Electron transport</keyword>
<feature type="domain" description="Thioredoxin" evidence="4">
    <location>
        <begin position="1"/>
        <end position="109"/>
    </location>
</feature>
<dbReference type="GO" id="GO:0015035">
    <property type="term" value="F:protein-disulfide reductase activity"/>
    <property type="evidence" value="ECO:0007669"/>
    <property type="project" value="TreeGrafter"/>
</dbReference>
<keyword evidence="3" id="KW-1015">Disulfide bond</keyword>
<dbReference type="InterPro" id="IPR017937">
    <property type="entry name" value="Thioredoxin_CS"/>
</dbReference>
<dbReference type="EMBL" id="LGHE01000099">
    <property type="protein sequence ID" value="KUL01524.1"/>
    <property type="molecule type" value="Genomic_DNA"/>
</dbReference>
<dbReference type="SUPFAM" id="SSF52833">
    <property type="entry name" value="Thioredoxin-like"/>
    <property type="match status" value="1"/>
</dbReference>
<dbReference type="Proteomes" id="UP000054323">
    <property type="component" value="Unassembled WGS sequence"/>
</dbReference>
<dbReference type="Pfam" id="PF00085">
    <property type="entry name" value="Thioredoxin"/>
    <property type="match status" value="1"/>
</dbReference>
<dbReference type="Gene3D" id="3.40.30.10">
    <property type="entry name" value="Glutaredoxin"/>
    <property type="match status" value="1"/>
</dbReference>
<reference evidence="7 8" key="2">
    <citation type="journal article" date="2015" name="MBio">
        <title>Genome-Resolved Metagenomic Analysis Reveals Roles for Candidate Phyla and Other Microbial Community Members in Biogeochemical Transformations in Oil Reservoirs.</title>
        <authorList>
            <person name="Hu P."/>
            <person name="Tom L."/>
            <person name="Singh A."/>
            <person name="Thomas B.C."/>
            <person name="Baker B.J."/>
            <person name="Piceno Y.M."/>
            <person name="Andersen G.L."/>
            <person name="Banfield J.F."/>
        </authorList>
    </citation>
    <scope>NUCLEOTIDE SEQUENCE [LARGE SCALE GENOMIC DNA]</scope>
</reference>
<dbReference type="PANTHER" id="PTHR45663:SF11">
    <property type="entry name" value="GEO12009P1"/>
    <property type="match status" value="1"/>
</dbReference>
<proteinExistence type="predicted"/>
<dbReference type="GO" id="GO:0005737">
    <property type="term" value="C:cytoplasm"/>
    <property type="evidence" value="ECO:0007669"/>
    <property type="project" value="TreeGrafter"/>
</dbReference>
<evidence type="ECO:0000313" key="5">
    <source>
        <dbReference type="EMBL" id="KUK62402.1"/>
    </source>
</evidence>
<gene>
    <name evidence="5" type="ORF">XD82_0690</name>
    <name evidence="6" type="ORF">XE10_1009</name>
</gene>
<evidence type="ECO:0000259" key="4">
    <source>
        <dbReference type="PROSITE" id="PS51352"/>
    </source>
</evidence>
<dbReference type="AlphaFoldDB" id="A0A101GPX4"/>
<dbReference type="InterPro" id="IPR013766">
    <property type="entry name" value="Thioredoxin_domain"/>
</dbReference>
<dbReference type="InterPro" id="IPR036249">
    <property type="entry name" value="Thioredoxin-like_sf"/>
</dbReference>
<evidence type="ECO:0000256" key="1">
    <source>
        <dbReference type="ARBA" id="ARBA00022448"/>
    </source>
</evidence>
<evidence type="ECO:0000313" key="7">
    <source>
        <dbReference type="Proteomes" id="UP000054323"/>
    </source>
</evidence>
<dbReference type="PROSITE" id="PS00194">
    <property type="entry name" value="THIOREDOXIN_1"/>
    <property type="match status" value="1"/>
</dbReference>
<organism evidence="5 7">
    <name type="scientific">Methanoculleus marisnigri</name>
    <dbReference type="NCBI Taxonomy" id="2198"/>
    <lineage>
        <taxon>Archaea</taxon>
        <taxon>Methanobacteriati</taxon>
        <taxon>Methanobacteriota</taxon>
        <taxon>Stenosarchaea group</taxon>
        <taxon>Methanomicrobia</taxon>
        <taxon>Methanomicrobiales</taxon>
        <taxon>Methanomicrobiaceae</taxon>
        <taxon>Methanoculleus</taxon>
    </lineage>
</organism>